<evidence type="ECO:0000256" key="1">
    <source>
        <dbReference type="HAMAP-Rule" id="MF_00691"/>
    </source>
</evidence>
<gene>
    <name evidence="1" type="primary">pxpA</name>
    <name evidence="2" type="ORF">SAMN05216238_105225</name>
</gene>
<reference evidence="3" key="1">
    <citation type="submission" date="2016-10" db="EMBL/GenBank/DDBJ databases">
        <authorList>
            <person name="Varghese N."/>
            <person name="Submissions S."/>
        </authorList>
    </citation>
    <scope>NUCLEOTIDE SEQUENCE [LARGE SCALE GENOMIC DNA]</scope>
    <source>
        <strain evidence="3">DSM 22530</strain>
    </source>
</reference>
<comment type="subunit">
    <text evidence="1">Forms a complex composed of PxpA, PxpB and PxpC.</text>
</comment>
<dbReference type="NCBIfam" id="NF003814">
    <property type="entry name" value="PRK05406.1-3"/>
    <property type="match status" value="1"/>
</dbReference>
<sequence length="255" mass="27425">MAQYQIDLNSDIGESFGLYTMGLDEDVLKVITSANVACGYHAGDHNTMYETVQTAKANGVGIGAHPGLPDLQGFGRRQIAVSPKDVYRFVAYQIGALNGFCRVHNVEMSHVKAHGALYHMAVNDPAIAAAVAQAVKDVDPKLILFGLSGSELLRAGKNHGLSTASEVFADRTYQPDGTLTPRSEQQAMISDSDEAVKQVLQMIQEKVVTAVDGSTVAIEADTVCVHGDHPRALKFVQHLRSRLNEEGIVIKRVGA</sequence>
<accession>A0A1I1W603</accession>
<comment type="similarity">
    <text evidence="1">Belongs to the LamB/PxpA family.</text>
</comment>
<keyword evidence="1" id="KW-0067">ATP-binding</keyword>
<dbReference type="SUPFAM" id="SSF88713">
    <property type="entry name" value="Glycoside hydrolase/deacetylase"/>
    <property type="match status" value="1"/>
</dbReference>
<dbReference type="Pfam" id="PF03746">
    <property type="entry name" value="LamB_YcsF"/>
    <property type="match status" value="1"/>
</dbReference>
<dbReference type="OrthoDB" id="9773478at2"/>
<proteinExistence type="inferred from homology"/>
<dbReference type="Proteomes" id="UP000199474">
    <property type="component" value="Unassembled WGS sequence"/>
</dbReference>
<dbReference type="NCBIfam" id="NF003816">
    <property type="entry name" value="PRK05406.1-5"/>
    <property type="match status" value="1"/>
</dbReference>
<evidence type="ECO:0000313" key="2">
    <source>
        <dbReference type="EMBL" id="SFD90552.1"/>
    </source>
</evidence>
<dbReference type="PANTHER" id="PTHR30292:SF0">
    <property type="entry name" value="5-OXOPROLINASE SUBUNIT A"/>
    <property type="match status" value="1"/>
</dbReference>
<protein>
    <recommendedName>
        <fullName evidence="1">5-oxoprolinase subunit A</fullName>
        <shortName evidence="1">5-OPase subunit A</shortName>
        <ecNumber evidence="1">3.5.2.9</ecNumber>
    </recommendedName>
    <alternativeName>
        <fullName evidence="1">5-oxoprolinase (ATP-hydrolyzing) subunit A</fullName>
    </alternativeName>
</protein>
<keyword evidence="3" id="KW-1185">Reference proteome</keyword>
<evidence type="ECO:0000313" key="3">
    <source>
        <dbReference type="Proteomes" id="UP000199474"/>
    </source>
</evidence>
<dbReference type="RefSeq" id="WP_090084551.1">
    <property type="nucleotide sequence ID" value="NZ_FOMR01000005.1"/>
</dbReference>
<keyword evidence="1" id="KW-0547">Nucleotide-binding</keyword>
<comment type="catalytic activity">
    <reaction evidence="1">
        <text>5-oxo-L-proline + ATP + 2 H2O = L-glutamate + ADP + phosphate + H(+)</text>
        <dbReference type="Rhea" id="RHEA:10348"/>
        <dbReference type="ChEBI" id="CHEBI:15377"/>
        <dbReference type="ChEBI" id="CHEBI:15378"/>
        <dbReference type="ChEBI" id="CHEBI:29985"/>
        <dbReference type="ChEBI" id="CHEBI:30616"/>
        <dbReference type="ChEBI" id="CHEBI:43474"/>
        <dbReference type="ChEBI" id="CHEBI:58402"/>
        <dbReference type="ChEBI" id="CHEBI:456216"/>
        <dbReference type="EC" id="3.5.2.9"/>
    </reaction>
</comment>
<dbReference type="GO" id="GO:0017168">
    <property type="term" value="F:5-oxoprolinase (ATP-hydrolyzing) activity"/>
    <property type="evidence" value="ECO:0007669"/>
    <property type="project" value="UniProtKB-UniRule"/>
</dbReference>
<keyword evidence="1" id="KW-0378">Hydrolase</keyword>
<dbReference type="GO" id="GO:0005975">
    <property type="term" value="P:carbohydrate metabolic process"/>
    <property type="evidence" value="ECO:0007669"/>
    <property type="project" value="InterPro"/>
</dbReference>
<organism evidence="2 3">
    <name type="scientific">Lentibacillus persicus</name>
    <dbReference type="NCBI Taxonomy" id="640948"/>
    <lineage>
        <taxon>Bacteria</taxon>
        <taxon>Bacillati</taxon>
        <taxon>Bacillota</taxon>
        <taxon>Bacilli</taxon>
        <taxon>Bacillales</taxon>
        <taxon>Bacillaceae</taxon>
        <taxon>Lentibacillus</taxon>
    </lineage>
</organism>
<dbReference type="PANTHER" id="PTHR30292">
    <property type="entry name" value="UNCHARACTERIZED PROTEIN YBGL-RELATED"/>
    <property type="match status" value="1"/>
</dbReference>
<dbReference type="STRING" id="640948.SAMN05216238_105225"/>
<dbReference type="EC" id="3.5.2.9" evidence="1"/>
<dbReference type="InterPro" id="IPR011330">
    <property type="entry name" value="Glyco_hydro/deAcase_b/a-brl"/>
</dbReference>
<dbReference type="InterPro" id="IPR005501">
    <property type="entry name" value="LamB/YcsF/PxpA-like"/>
</dbReference>
<dbReference type="CDD" id="cd10787">
    <property type="entry name" value="LamB_YcsF_like"/>
    <property type="match status" value="1"/>
</dbReference>
<name>A0A1I1W603_9BACI</name>
<dbReference type="Gene3D" id="3.20.20.370">
    <property type="entry name" value="Glycoside hydrolase/deacetylase"/>
    <property type="match status" value="1"/>
</dbReference>
<dbReference type="EMBL" id="FOMR01000005">
    <property type="protein sequence ID" value="SFD90552.1"/>
    <property type="molecule type" value="Genomic_DNA"/>
</dbReference>
<comment type="function">
    <text evidence="1">Catalyzes the cleavage of 5-oxoproline to form L-glutamate coupled to the hydrolysis of ATP to ADP and inorganic phosphate.</text>
</comment>
<dbReference type="AlphaFoldDB" id="A0A1I1W603"/>
<dbReference type="HAMAP" id="MF_00691">
    <property type="entry name" value="PxpA"/>
    <property type="match status" value="1"/>
</dbReference>
<dbReference type="GO" id="GO:0005524">
    <property type="term" value="F:ATP binding"/>
    <property type="evidence" value="ECO:0007669"/>
    <property type="project" value="UniProtKB-UniRule"/>
</dbReference>